<name>A0ABN2ZFZ7_9ACTN</name>
<dbReference type="Proteomes" id="UP001500443">
    <property type="component" value="Unassembled WGS sequence"/>
</dbReference>
<evidence type="ECO:0000313" key="1">
    <source>
        <dbReference type="EMBL" id="GAA2141454.1"/>
    </source>
</evidence>
<proteinExistence type="predicted"/>
<dbReference type="EMBL" id="BAAAPF010000233">
    <property type="protein sequence ID" value="GAA2141454.1"/>
    <property type="molecule type" value="Genomic_DNA"/>
</dbReference>
<reference evidence="1 2" key="1">
    <citation type="journal article" date="2019" name="Int. J. Syst. Evol. Microbiol.">
        <title>The Global Catalogue of Microorganisms (GCM) 10K type strain sequencing project: providing services to taxonomists for standard genome sequencing and annotation.</title>
        <authorList>
            <consortium name="The Broad Institute Genomics Platform"/>
            <consortium name="The Broad Institute Genome Sequencing Center for Infectious Disease"/>
            <person name="Wu L."/>
            <person name="Ma J."/>
        </authorList>
    </citation>
    <scope>NUCLEOTIDE SEQUENCE [LARGE SCALE GENOMIC DNA]</scope>
    <source>
        <strain evidence="1 2">JCM 15481</strain>
    </source>
</reference>
<protein>
    <submittedName>
        <fullName evidence="1">Uncharacterized protein</fullName>
    </submittedName>
</protein>
<organism evidence="1 2">
    <name type="scientific">Streptomyces synnematoformans</name>
    <dbReference type="NCBI Taxonomy" id="415721"/>
    <lineage>
        <taxon>Bacteria</taxon>
        <taxon>Bacillati</taxon>
        <taxon>Actinomycetota</taxon>
        <taxon>Actinomycetes</taxon>
        <taxon>Kitasatosporales</taxon>
        <taxon>Streptomycetaceae</taxon>
        <taxon>Streptomyces</taxon>
    </lineage>
</organism>
<accession>A0ABN2ZFZ7</accession>
<keyword evidence="2" id="KW-1185">Reference proteome</keyword>
<evidence type="ECO:0000313" key="2">
    <source>
        <dbReference type="Proteomes" id="UP001500443"/>
    </source>
</evidence>
<sequence length="133" mass="14574">MQPSFAAPSLNYPGFMGDTEPQYRAWLCQRYLSLRELALADGTDAVTELEEIARAGSDEPVRERLLALAHRFGVDISVSPRVVSLPRPPIPQHLGHLYVCPNGGCARKEVRAPGDSVPLCALFEHSPLVPRSV</sequence>
<gene>
    <name evidence="1" type="ORF">GCM10009802_51980</name>
</gene>
<comment type="caution">
    <text evidence="1">The sequence shown here is derived from an EMBL/GenBank/DDBJ whole genome shotgun (WGS) entry which is preliminary data.</text>
</comment>